<evidence type="ECO:0000256" key="4">
    <source>
        <dbReference type="ARBA" id="ARBA00022692"/>
    </source>
</evidence>
<dbReference type="EMBL" id="JAVDPW010000009">
    <property type="protein sequence ID" value="MDR6292323.1"/>
    <property type="molecule type" value="Genomic_DNA"/>
</dbReference>
<keyword evidence="5 7" id="KW-1133">Transmembrane helix</keyword>
<protein>
    <submittedName>
        <fullName evidence="9">NitT/TauT family transport system permease protein</fullName>
    </submittedName>
</protein>
<dbReference type="InterPro" id="IPR000515">
    <property type="entry name" value="MetI-like"/>
</dbReference>
<keyword evidence="3" id="KW-1003">Cell membrane</keyword>
<organism evidence="9 10">
    <name type="scientific">Inquilinus ginsengisoli</name>
    <dbReference type="NCBI Taxonomy" id="363840"/>
    <lineage>
        <taxon>Bacteria</taxon>
        <taxon>Pseudomonadati</taxon>
        <taxon>Pseudomonadota</taxon>
        <taxon>Alphaproteobacteria</taxon>
        <taxon>Rhodospirillales</taxon>
        <taxon>Rhodospirillaceae</taxon>
        <taxon>Inquilinus</taxon>
    </lineage>
</organism>
<evidence type="ECO:0000313" key="10">
    <source>
        <dbReference type="Proteomes" id="UP001262410"/>
    </source>
</evidence>
<keyword evidence="10" id="KW-1185">Reference proteome</keyword>
<reference evidence="9 10" key="1">
    <citation type="submission" date="2023-07" db="EMBL/GenBank/DDBJ databases">
        <title>Sorghum-associated microbial communities from plants grown in Nebraska, USA.</title>
        <authorList>
            <person name="Schachtman D."/>
        </authorList>
    </citation>
    <scope>NUCLEOTIDE SEQUENCE [LARGE SCALE GENOMIC DNA]</scope>
    <source>
        <strain evidence="9 10">584</strain>
    </source>
</reference>
<sequence>MRQAVSVTLIVAVFLVLWQVLHLSAGTAIPGPGETLDRLRALAATPAFWGHCAETGQAFLLAAVLSIAGGLVLGVLLGSHRLAGGVSEPILINLYALPKVTLYPVVLLIFGLGMSAKVAFGVMHGMIPLALFTMNAILQTKPVYRRTASVMRLTPWQAASTVILPAIVPEVMSGVQIAVSLALLGVLIGELFASQRGLGFLARHAMELGDMPTVLAVAATLIVFALALNAALRRLARIWS</sequence>
<dbReference type="RefSeq" id="WP_309798322.1">
    <property type="nucleotide sequence ID" value="NZ_JAVDPW010000009.1"/>
</dbReference>
<feature type="transmembrane region" description="Helical" evidence="7">
    <location>
        <begin position="90"/>
        <end position="112"/>
    </location>
</feature>
<dbReference type="Proteomes" id="UP001262410">
    <property type="component" value="Unassembled WGS sequence"/>
</dbReference>
<keyword evidence="2 7" id="KW-0813">Transport</keyword>
<evidence type="ECO:0000313" key="9">
    <source>
        <dbReference type="EMBL" id="MDR6292323.1"/>
    </source>
</evidence>
<keyword evidence="4 7" id="KW-0812">Transmembrane</keyword>
<feature type="transmembrane region" description="Helical" evidence="7">
    <location>
        <begin position="118"/>
        <end position="138"/>
    </location>
</feature>
<gene>
    <name evidence="9" type="ORF">E9232_004863</name>
</gene>
<keyword evidence="6 7" id="KW-0472">Membrane</keyword>
<feature type="transmembrane region" description="Helical" evidence="7">
    <location>
        <begin position="214"/>
        <end position="232"/>
    </location>
</feature>
<evidence type="ECO:0000256" key="2">
    <source>
        <dbReference type="ARBA" id="ARBA00022448"/>
    </source>
</evidence>
<dbReference type="PANTHER" id="PTHR30151:SF0">
    <property type="entry name" value="ABC TRANSPORTER PERMEASE PROTEIN MJ0413-RELATED"/>
    <property type="match status" value="1"/>
</dbReference>
<dbReference type="InterPro" id="IPR035906">
    <property type="entry name" value="MetI-like_sf"/>
</dbReference>
<proteinExistence type="inferred from homology"/>
<accession>A0ABU1JUN6</accession>
<comment type="caution">
    <text evidence="9">The sequence shown here is derived from an EMBL/GenBank/DDBJ whole genome shotgun (WGS) entry which is preliminary data.</text>
</comment>
<evidence type="ECO:0000256" key="3">
    <source>
        <dbReference type="ARBA" id="ARBA00022475"/>
    </source>
</evidence>
<evidence type="ECO:0000256" key="6">
    <source>
        <dbReference type="ARBA" id="ARBA00023136"/>
    </source>
</evidence>
<comment type="subcellular location">
    <subcellularLocation>
        <location evidence="1 7">Cell membrane</location>
        <topology evidence="1 7">Multi-pass membrane protein</topology>
    </subcellularLocation>
</comment>
<dbReference type="PROSITE" id="PS50928">
    <property type="entry name" value="ABC_TM1"/>
    <property type="match status" value="1"/>
</dbReference>
<evidence type="ECO:0000256" key="1">
    <source>
        <dbReference type="ARBA" id="ARBA00004651"/>
    </source>
</evidence>
<dbReference type="Pfam" id="PF00528">
    <property type="entry name" value="BPD_transp_1"/>
    <property type="match status" value="1"/>
</dbReference>
<evidence type="ECO:0000256" key="7">
    <source>
        <dbReference type="RuleBase" id="RU363032"/>
    </source>
</evidence>
<dbReference type="SUPFAM" id="SSF161098">
    <property type="entry name" value="MetI-like"/>
    <property type="match status" value="1"/>
</dbReference>
<comment type="similarity">
    <text evidence="7">Belongs to the binding-protein-dependent transport system permease family.</text>
</comment>
<feature type="domain" description="ABC transmembrane type-1" evidence="8">
    <location>
        <begin position="52"/>
        <end position="232"/>
    </location>
</feature>
<dbReference type="PANTHER" id="PTHR30151">
    <property type="entry name" value="ALKANE SULFONATE ABC TRANSPORTER-RELATED, MEMBRANE SUBUNIT"/>
    <property type="match status" value="1"/>
</dbReference>
<dbReference type="Gene3D" id="1.10.3720.10">
    <property type="entry name" value="MetI-like"/>
    <property type="match status" value="1"/>
</dbReference>
<feature type="transmembrane region" description="Helical" evidence="7">
    <location>
        <begin position="174"/>
        <end position="193"/>
    </location>
</feature>
<feature type="transmembrane region" description="Helical" evidence="7">
    <location>
        <begin position="58"/>
        <end position="78"/>
    </location>
</feature>
<evidence type="ECO:0000259" key="8">
    <source>
        <dbReference type="PROSITE" id="PS50928"/>
    </source>
</evidence>
<evidence type="ECO:0000256" key="5">
    <source>
        <dbReference type="ARBA" id="ARBA00022989"/>
    </source>
</evidence>
<name>A0ABU1JUN6_9PROT</name>